<dbReference type="GO" id="GO:0000978">
    <property type="term" value="F:RNA polymerase II cis-regulatory region sequence-specific DNA binding"/>
    <property type="evidence" value="ECO:0007669"/>
    <property type="project" value="TreeGrafter"/>
</dbReference>
<keyword evidence="10" id="KW-1185">Reference proteome</keyword>
<dbReference type="GO" id="GO:0005634">
    <property type="term" value="C:nucleus"/>
    <property type="evidence" value="ECO:0007669"/>
    <property type="project" value="UniProtKB-SubCell"/>
</dbReference>
<protein>
    <submittedName>
        <fullName evidence="9">GCM1 factor</fullName>
    </submittedName>
</protein>
<keyword evidence="2" id="KW-0217">Developmental protein</keyword>
<evidence type="ECO:0000256" key="5">
    <source>
        <dbReference type="ARBA" id="ARBA00023163"/>
    </source>
</evidence>
<feature type="compositionally biased region" description="Polar residues" evidence="7">
    <location>
        <begin position="232"/>
        <end position="244"/>
    </location>
</feature>
<evidence type="ECO:0000256" key="6">
    <source>
        <dbReference type="ARBA" id="ARBA00023242"/>
    </source>
</evidence>
<keyword evidence="4" id="KW-0238">DNA-binding</keyword>
<dbReference type="InterPro" id="IPR043020">
    <property type="entry name" value="GCM_large"/>
</dbReference>
<feature type="non-terminal residue" evidence="9">
    <location>
        <position position="378"/>
    </location>
</feature>
<evidence type="ECO:0000256" key="7">
    <source>
        <dbReference type="SAM" id="MobiDB-lite"/>
    </source>
</evidence>
<reference evidence="9 10" key="1">
    <citation type="submission" date="2019-09" db="EMBL/GenBank/DDBJ databases">
        <title>Bird 10,000 Genomes (B10K) Project - Family phase.</title>
        <authorList>
            <person name="Zhang G."/>
        </authorList>
    </citation>
    <scope>NUCLEOTIDE SEQUENCE [LARGE SCALE GENOMIC DNA]</scope>
    <source>
        <strain evidence="9">B10K-DU-029-49</strain>
        <tissue evidence="9">Liver</tissue>
    </source>
</reference>
<dbReference type="Gene3D" id="2.20.25.670">
    <property type="entry name" value="GCM domain, large subdomain"/>
    <property type="match status" value="1"/>
</dbReference>
<feature type="region of interest" description="Disordered" evidence="7">
    <location>
        <begin position="229"/>
        <end position="276"/>
    </location>
</feature>
<feature type="non-terminal residue" evidence="9">
    <location>
        <position position="1"/>
    </location>
</feature>
<gene>
    <name evidence="9" type="primary">Gcm1</name>
    <name evidence="9" type="ORF">DASBRO_R00924</name>
</gene>
<dbReference type="PROSITE" id="PS50807">
    <property type="entry name" value="GCM"/>
    <property type="match status" value="1"/>
</dbReference>
<keyword evidence="5" id="KW-0804">Transcription</keyword>
<proteinExistence type="predicted"/>
<comment type="subcellular location">
    <subcellularLocation>
        <location evidence="1">Nucleus</location>
    </subcellularLocation>
</comment>
<dbReference type="GO" id="GO:0001228">
    <property type="term" value="F:DNA-binding transcription activator activity, RNA polymerase II-specific"/>
    <property type="evidence" value="ECO:0007669"/>
    <property type="project" value="InterPro"/>
</dbReference>
<dbReference type="PANTHER" id="PTHR12414:SF6">
    <property type="entry name" value="CHORION-SPECIFIC TRANSCRIPTION FACTOR GCMA"/>
    <property type="match status" value="1"/>
</dbReference>
<evidence type="ECO:0000313" key="9">
    <source>
        <dbReference type="EMBL" id="NWV84016.1"/>
    </source>
</evidence>
<dbReference type="AlphaFoldDB" id="A0A7K6I7M2"/>
<feature type="region of interest" description="Disordered" evidence="7">
    <location>
        <begin position="1"/>
        <end position="21"/>
    </location>
</feature>
<dbReference type="InterPro" id="IPR036115">
    <property type="entry name" value="GCM_dom_sf"/>
</dbReference>
<evidence type="ECO:0000256" key="1">
    <source>
        <dbReference type="ARBA" id="ARBA00004123"/>
    </source>
</evidence>
<feature type="region of interest" description="Disordered" evidence="7">
    <location>
        <begin position="335"/>
        <end position="355"/>
    </location>
</feature>
<dbReference type="InterPro" id="IPR043021">
    <property type="entry name" value="GCM_small"/>
</dbReference>
<feature type="domain" description="GCM" evidence="8">
    <location>
        <begin position="23"/>
        <end position="178"/>
    </location>
</feature>
<name>A0A7K6I7M2_9PASS</name>
<dbReference type="FunFam" id="3.30.70.3530:FF:000001">
    <property type="entry name" value="Chorion-specific transcription factor GCMb"/>
    <property type="match status" value="1"/>
</dbReference>
<comment type="caution">
    <text evidence="9">The sequence shown here is derived from an EMBL/GenBank/DDBJ whole genome shotgun (WGS) entry which is preliminary data.</text>
</comment>
<dbReference type="InterPro" id="IPR003902">
    <property type="entry name" value="Tscrpt_reg_GCM"/>
</dbReference>
<evidence type="ECO:0000313" key="10">
    <source>
        <dbReference type="Proteomes" id="UP000521322"/>
    </source>
</evidence>
<feature type="compositionally biased region" description="Polar residues" evidence="7">
    <location>
        <begin position="264"/>
        <end position="276"/>
    </location>
</feature>
<keyword evidence="6" id="KW-0539">Nucleus</keyword>
<sequence>MLKGAHDSAIEQDDSASRHGEMTSWDINDIKLPQDVNQTDWFQEWPDSYVKHIYSSEDKNAQRHHSSWAMRNTNNHNSRILKKSCLGVVVCGNDCSTLDGRKIYLRPAICDKARQKQQRKCCPNCNGPLRLLSCRGHGGYPVTNFWRHEGQFIFFQSKGAHDHPRPETKLEAEARRSIQKAKRAFSPTSLRLKRIQEIESLTGAMPTQEALPLLLSKADAHVPPANFRGCLSKSSQEPTLSSCSGRLPYPRRAGEERASGDAPTWSQTPSPQQCAQLSTQHILPMTKGGHDPFRSKVGALGDGCCGEKSPLTYSSSCLSLPPHPTPQGGLCPMGSGAHPHRQLSAPPRGREGDRGAGGHQVCLNYCNNDMFLNLYPLR</sequence>
<evidence type="ECO:0000256" key="3">
    <source>
        <dbReference type="ARBA" id="ARBA00023015"/>
    </source>
</evidence>
<evidence type="ECO:0000259" key="8">
    <source>
        <dbReference type="PROSITE" id="PS50807"/>
    </source>
</evidence>
<dbReference type="InterPro" id="IPR039791">
    <property type="entry name" value="GCM"/>
</dbReference>
<organism evidence="9 10">
    <name type="scientific">Dasyornis broadbenti</name>
    <name type="common">rufous bristle-bird</name>
    <dbReference type="NCBI Taxonomy" id="243059"/>
    <lineage>
        <taxon>Eukaryota</taxon>
        <taxon>Metazoa</taxon>
        <taxon>Chordata</taxon>
        <taxon>Craniata</taxon>
        <taxon>Vertebrata</taxon>
        <taxon>Euteleostomi</taxon>
        <taxon>Archelosauria</taxon>
        <taxon>Archosauria</taxon>
        <taxon>Dinosauria</taxon>
        <taxon>Saurischia</taxon>
        <taxon>Theropoda</taxon>
        <taxon>Coelurosauria</taxon>
        <taxon>Aves</taxon>
        <taxon>Neognathae</taxon>
        <taxon>Neoaves</taxon>
        <taxon>Telluraves</taxon>
        <taxon>Australaves</taxon>
        <taxon>Passeriformes</taxon>
        <taxon>Meliphagoidea</taxon>
        <taxon>Dasyornithidae</taxon>
        <taxon>Dasyornis</taxon>
    </lineage>
</organism>
<keyword evidence="3" id="KW-0805">Transcription regulation</keyword>
<dbReference type="Proteomes" id="UP000521322">
    <property type="component" value="Unassembled WGS sequence"/>
</dbReference>
<evidence type="ECO:0000256" key="4">
    <source>
        <dbReference type="ARBA" id="ARBA00023125"/>
    </source>
</evidence>
<dbReference type="EMBL" id="VZRN01005534">
    <property type="protein sequence ID" value="NWV84016.1"/>
    <property type="molecule type" value="Genomic_DNA"/>
</dbReference>
<accession>A0A7K6I7M2</accession>
<dbReference type="Gene3D" id="3.30.70.3530">
    <property type="entry name" value="GCM motif"/>
    <property type="match status" value="1"/>
</dbReference>
<evidence type="ECO:0000256" key="2">
    <source>
        <dbReference type="ARBA" id="ARBA00022473"/>
    </source>
</evidence>
<dbReference type="GO" id="GO:0042063">
    <property type="term" value="P:gliogenesis"/>
    <property type="evidence" value="ECO:0007669"/>
    <property type="project" value="TreeGrafter"/>
</dbReference>
<dbReference type="SUPFAM" id="SSF90073">
    <property type="entry name" value="GCM domain"/>
    <property type="match status" value="1"/>
</dbReference>
<dbReference type="Pfam" id="PF03615">
    <property type="entry name" value="GCM"/>
    <property type="match status" value="1"/>
</dbReference>
<dbReference type="PANTHER" id="PTHR12414">
    <property type="entry name" value="GLIAL CELLS MISSING RELATED/GLIDE"/>
    <property type="match status" value="1"/>
</dbReference>